<dbReference type="CDD" id="cd15831">
    <property type="entry name" value="BTAD"/>
    <property type="match status" value="1"/>
</dbReference>
<reference evidence="7 8" key="1">
    <citation type="submission" date="2020-08" db="EMBL/GenBank/DDBJ databases">
        <title>Genomic Encyclopedia of Type Strains, Phase IV (KMG-IV): sequencing the most valuable type-strain genomes for metagenomic binning, comparative biology and taxonomic classification.</title>
        <authorList>
            <person name="Goeker M."/>
        </authorList>
    </citation>
    <scope>NUCLEOTIDE SEQUENCE [LARGE SCALE GENOMIC DNA]</scope>
    <source>
        <strain evidence="7 8">YIM 65646</strain>
    </source>
</reference>
<accession>A0A841FV93</accession>
<dbReference type="SUPFAM" id="SSF52540">
    <property type="entry name" value="P-loop containing nucleoside triphosphate hydrolases"/>
    <property type="match status" value="1"/>
</dbReference>
<dbReference type="InterPro" id="IPR051677">
    <property type="entry name" value="AfsR-DnrI-RedD_regulator"/>
</dbReference>
<evidence type="ECO:0000256" key="4">
    <source>
        <dbReference type="ARBA" id="ARBA00023163"/>
    </source>
</evidence>
<dbReference type="SUPFAM" id="SSF46894">
    <property type="entry name" value="C-terminal effector domain of the bipartite response regulators"/>
    <property type="match status" value="1"/>
</dbReference>
<gene>
    <name evidence="7" type="ORF">HNR73_007825</name>
</gene>
<dbReference type="Gene3D" id="1.10.10.10">
    <property type="entry name" value="Winged helix-like DNA-binding domain superfamily/Winged helix DNA-binding domain"/>
    <property type="match status" value="1"/>
</dbReference>
<dbReference type="Pfam" id="PF13374">
    <property type="entry name" value="TPR_10"/>
    <property type="match status" value="1"/>
</dbReference>
<evidence type="ECO:0000313" key="8">
    <source>
        <dbReference type="Proteomes" id="UP000548476"/>
    </source>
</evidence>
<feature type="DNA-binding region" description="OmpR/PhoB-type" evidence="5">
    <location>
        <begin position="1"/>
        <end position="92"/>
    </location>
</feature>
<dbReference type="PANTHER" id="PTHR35807">
    <property type="entry name" value="TRANSCRIPTIONAL REGULATOR REDD-RELATED"/>
    <property type="match status" value="1"/>
</dbReference>
<dbReference type="InterPro" id="IPR036388">
    <property type="entry name" value="WH-like_DNA-bd_sf"/>
</dbReference>
<sequence>MEFFVLGPLEVRLGERVVPVPDGALTRLLATLLLEAGRICPVPRLVDALWDGAPPTTAERQVRNAVPRLRERLGDTERTLIETVAGGYRLRPEAARIDCRDFQDAVARARDLRATGRPDAAETALAEALALWRGEVLGGPAGQVLRSLAAPLEEARTAAYEDHAELRLELDRPLDPVVDELSRLLGDHPLRQRLTELLMRCLHRQGRRAEAIDAYERLRERLAEEFGIDPSERLRALLRDESAPPPAARPASSGARPAQLPAAPAGFCGRAAELRELDATLAPVAVVSAVSGTAGVGKTALAVHWAHTAAERFPDGQLYVDLRGFGPEPGTVDAVDALGAFLAALGMPLDKQPSAVDARAALYRSMLAGRRMFVLLDNARDADQVRPLLPAAPGCLTLVTSRRRLPELADAHRLDLDLFTTGEAHEFLRRRLGDDRVAAEPEAAEALVESCARLPLALAIAAARAALQPEYPLSVLAAELERTRGDLTAFGDDDPATDVRAVFSWSYRAVSPPAARLFRLLSLHPGPEIGTAVAASIAAIPPEEAKRRLDELVGVHLLTERAPGRHVFHDLLRVYAAERNHAEDPAEERTAATRRVADHYLHTGARARELLVPGAPRLPLPDAGPEIAAESPATMDEALEWFDRERTNLRAAFGRCRSDGFDLHTRRLAWIQSEYQGLRGHLDELISMQHTALESARRDADPEAEIYAHRALTIANARRDDYDAAEEHIAAALSLCGDKDPVTTGTLHRNYTVILDRLGRPSEALRHCRASLEAFERTDVTRGRALALAGIGWFSVLEGDLETGIDHAVRALTLFEEIGADDLTGGALDTLGLAHHRLGEPDTAISYYERALAGCRRRGDRGNTAGVLDHLGDVHADAGRADAARRSWAEALAIFEELREARAADVREKLRTTAH</sequence>
<dbReference type="InterPro" id="IPR001867">
    <property type="entry name" value="OmpR/PhoB-type_DNA-bd"/>
</dbReference>
<dbReference type="EMBL" id="JACHGT010000027">
    <property type="protein sequence ID" value="MBB6039926.1"/>
    <property type="molecule type" value="Genomic_DNA"/>
</dbReference>
<dbReference type="SMART" id="SM00862">
    <property type="entry name" value="Trans_reg_C"/>
    <property type="match status" value="1"/>
</dbReference>
<keyword evidence="8" id="KW-1185">Reference proteome</keyword>
<dbReference type="PRINTS" id="PR00364">
    <property type="entry name" value="DISEASERSIST"/>
</dbReference>
<dbReference type="GO" id="GO:0003677">
    <property type="term" value="F:DNA binding"/>
    <property type="evidence" value="ECO:0007669"/>
    <property type="project" value="UniProtKB-UniRule"/>
</dbReference>
<comment type="similarity">
    <text evidence="1">Belongs to the AfsR/DnrI/RedD regulatory family.</text>
</comment>
<comment type="caution">
    <text evidence="7">The sequence shown here is derived from an EMBL/GenBank/DDBJ whole genome shotgun (WGS) entry which is preliminary data.</text>
</comment>
<dbReference type="InterPro" id="IPR005158">
    <property type="entry name" value="BTAD"/>
</dbReference>
<dbReference type="GO" id="GO:0000160">
    <property type="term" value="P:phosphorelay signal transduction system"/>
    <property type="evidence" value="ECO:0007669"/>
    <property type="project" value="InterPro"/>
</dbReference>
<evidence type="ECO:0000256" key="1">
    <source>
        <dbReference type="ARBA" id="ARBA00005820"/>
    </source>
</evidence>
<dbReference type="Proteomes" id="UP000548476">
    <property type="component" value="Unassembled WGS sequence"/>
</dbReference>
<dbReference type="Pfam" id="PF03704">
    <property type="entry name" value="BTAD"/>
    <property type="match status" value="1"/>
</dbReference>
<dbReference type="GO" id="GO:0043531">
    <property type="term" value="F:ADP binding"/>
    <property type="evidence" value="ECO:0007669"/>
    <property type="project" value="InterPro"/>
</dbReference>
<evidence type="ECO:0000256" key="2">
    <source>
        <dbReference type="ARBA" id="ARBA00023015"/>
    </source>
</evidence>
<dbReference type="SMART" id="SM01043">
    <property type="entry name" value="BTAD"/>
    <property type="match status" value="1"/>
</dbReference>
<evidence type="ECO:0000256" key="5">
    <source>
        <dbReference type="PROSITE-ProRule" id="PRU01091"/>
    </source>
</evidence>
<dbReference type="Gene3D" id="1.25.40.10">
    <property type="entry name" value="Tetratricopeptide repeat domain"/>
    <property type="match status" value="2"/>
</dbReference>
<proteinExistence type="inferred from homology"/>
<dbReference type="InterPro" id="IPR019734">
    <property type="entry name" value="TPR_rpt"/>
</dbReference>
<dbReference type="RefSeq" id="WP_184793001.1">
    <property type="nucleotide sequence ID" value="NZ_BONT01000103.1"/>
</dbReference>
<organism evidence="7 8">
    <name type="scientific">Phytomonospora endophytica</name>
    <dbReference type="NCBI Taxonomy" id="714109"/>
    <lineage>
        <taxon>Bacteria</taxon>
        <taxon>Bacillati</taxon>
        <taxon>Actinomycetota</taxon>
        <taxon>Actinomycetes</taxon>
        <taxon>Micromonosporales</taxon>
        <taxon>Micromonosporaceae</taxon>
        <taxon>Phytomonospora</taxon>
    </lineage>
</organism>
<evidence type="ECO:0000256" key="3">
    <source>
        <dbReference type="ARBA" id="ARBA00023125"/>
    </source>
</evidence>
<dbReference type="Pfam" id="PF00486">
    <property type="entry name" value="Trans_reg_C"/>
    <property type="match status" value="1"/>
</dbReference>
<dbReference type="InterPro" id="IPR011990">
    <property type="entry name" value="TPR-like_helical_dom_sf"/>
</dbReference>
<evidence type="ECO:0000313" key="7">
    <source>
        <dbReference type="EMBL" id="MBB6039926.1"/>
    </source>
</evidence>
<dbReference type="Pfam" id="PF13424">
    <property type="entry name" value="TPR_12"/>
    <property type="match status" value="1"/>
</dbReference>
<dbReference type="Gene3D" id="3.40.50.300">
    <property type="entry name" value="P-loop containing nucleotide triphosphate hydrolases"/>
    <property type="match status" value="1"/>
</dbReference>
<keyword evidence="3 5" id="KW-0238">DNA-binding</keyword>
<keyword evidence="2" id="KW-0805">Transcription regulation</keyword>
<dbReference type="InterPro" id="IPR027417">
    <property type="entry name" value="P-loop_NTPase"/>
</dbReference>
<dbReference type="InterPro" id="IPR016032">
    <property type="entry name" value="Sig_transdc_resp-reg_C-effctor"/>
</dbReference>
<dbReference type="AlphaFoldDB" id="A0A841FV93"/>
<protein>
    <submittedName>
        <fullName evidence="7">DNA-binding SARP family transcriptional activator</fullName>
    </submittedName>
</protein>
<evidence type="ECO:0000259" key="6">
    <source>
        <dbReference type="PROSITE" id="PS51755"/>
    </source>
</evidence>
<dbReference type="PROSITE" id="PS51755">
    <property type="entry name" value="OMPR_PHOB"/>
    <property type="match status" value="1"/>
</dbReference>
<dbReference type="SMART" id="SM00028">
    <property type="entry name" value="TPR"/>
    <property type="match status" value="5"/>
</dbReference>
<dbReference type="SUPFAM" id="SSF48452">
    <property type="entry name" value="TPR-like"/>
    <property type="match status" value="2"/>
</dbReference>
<dbReference type="PANTHER" id="PTHR35807:SF1">
    <property type="entry name" value="TRANSCRIPTIONAL REGULATOR REDD"/>
    <property type="match status" value="1"/>
</dbReference>
<feature type="domain" description="OmpR/PhoB-type" evidence="6">
    <location>
        <begin position="1"/>
        <end position="92"/>
    </location>
</feature>
<keyword evidence="4" id="KW-0804">Transcription</keyword>
<name>A0A841FV93_9ACTN</name>
<dbReference type="GO" id="GO:0006355">
    <property type="term" value="P:regulation of DNA-templated transcription"/>
    <property type="evidence" value="ECO:0007669"/>
    <property type="project" value="InterPro"/>
</dbReference>